<dbReference type="EC" id="2.3.1.157" evidence="18"/>
<comment type="similarity">
    <text evidence="2 18">In the C-terminal section; belongs to the transferase hexapeptide repeat family.</text>
</comment>
<proteinExistence type="inferred from homology"/>
<feature type="binding site" evidence="18">
    <location>
        <position position="225"/>
    </location>
    <ligand>
        <name>UDP-N-acetyl-alpha-D-glucosamine</name>
        <dbReference type="ChEBI" id="CHEBI:57705"/>
    </ligand>
</feature>
<comment type="pathway">
    <text evidence="18">Bacterial outer membrane biogenesis; LPS lipid A biosynthesis.</text>
</comment>
<feature type="binding site" evidence="18">
    <location>
        <begin position="8"/>
        <end position="11"/>
    </location>
    <ligand>
        <name>UDP-N-acetyl-alpha-D-glucosamine</name>
        <dbReference type="ChEBI" id="CHEBI:57705"/>
    </ligand>
</feature>
<dbReference type="GO" id="GO:0000902">
    <property type="term" value="P:cell morphogenesis"/>
    <property type="evidence" value="ECO:0007669"/>
    <property type="project" value="UniProtKB-UniRule"/>
</dbReference>
<feature type="binding site" evidence="18">
    <location>
        <begin position="78"/>
        <end position="79"/>
    </location>
    <ligand>
        <name>UDP-N-acetyl-alpha-D-glucosamine</name>
        <dbReference type="ChEBI" id="CHEBI:57705"/>
    </ligand>
</feature>
<keyword evidence="9 18" id="KW-0460">Magnesium</keyword>
<feature type="region of interest" description="N-acetyltransferase" evidence="18">
    <location>
        <begin position="249"/>
        <end position="456"/>
    </location>
</feature>
<evidence type="ECO:0000256" key="17">
    <source>
        <dbReference type="ARBA" id="ARBA00049628"/>
    </source>
</evidence>
<feature type="region of interest" description="Linker" evidence="18">
    <location>
        <begin position="228"/>
        <end position="248"/>
    </location>
</feature>
<feature type="binding site" evidence="18">
    <location>
        <position position="167"/>
    </location>
    <ligand>
        <name>UDP-N-acetyl-alpha-D-glucosamine</name>
        <dbReference type="ChEBI" id="CHEBI:57705"/>
    </ligand>
</feature>
<dbReference type="UniPathway" id="UPA00113">
    <property type="reaction ID" value="UER00532"/>
</dbReference>
<dbReference type="InterPro" id="IPR025877">
    <property type="entry name" value="MobA-like_NTP_Trfase"/>
</dbReference>
<evidence type="ECO:0000256" key="14">
    <source>
        <dbReference type="ARBA" id="ARBA00023316"/>
    </source>
</evidence>
<comment type="similarity">
    <text evidence="3 18">In the N-terminal section; belongs to the N-acetylglucosamine-1-phosphate uridyltransferase family.</text>
</comment>
<dbReference type="InterPro" id="IPR050065">
    <property type="entry name" value="GlmU-like"/>
</dbReference>
<feature type="binding site" evidence="18">
    <location>
        <position position="438"/>
    </location>
    <ligand>
        <name>acetyl-CoA</name>
        <dbReference type="ChEBI" id="CHEBI:57288"/>
    </ligand>
</feature>
<evidence type="ECO:0000256" key="15">
    <source>
        <dbReference type="ARBA" id="ARBA00048247"/>
    </source>
</evidence>
<keyword evidence="4 18" id="KW-0963">Cytoplasm</keyword>
<feature type="region of interest" description="Pyrophosphorylase" evidence="18">
    <location>
        <begin position="1"/>
        <end position="227"/>
    </location>
</feature>
<dbReference type="EMBL" id="SMDC01000001">
    <property type="protein sequence ID" value="TCW39755.1"/>
    <property type="molecule type" value="Genomic_DNA"/>
</dbReference>
<feature type="binding site" evidence="18">
    <location>
        <begin position="384"/>
        <end position="385"/>
    </location>
    <ligand>
        <name>acetyl-CoA</name>
        <dbReference type="ChEBI" id="CHEBI:57288"/>
    </ligand>
</feature>
<name>A0A4R4AKI4_MARGR</name>
<feature type="binding site" evidence="18">
    <location>
        <position position="403"/>
    </location>
    <ligand>
        <name>acetyl-CoA</name>
        <dbReference type="ChEBI" id="CHEBI:57288"/>
    </ligand>
</feature>
<feature type="binding site" evidence="18">
    <location>
        <position position="421"/>
    </location>
    <ligand>
        <name>acetyl-CoA</name>
        <dbReference type="ChEBI" id="CHEBI:57288"/>
    </ligand>
</feature>
<dbReference type="PANTHER" id="PTHR43584:SF3">
    <property type="entry name" value="BIFUNCTIONAL PROTEIN GLMU"/>
    <property type="match status" value="1"/>
</dbReference>
<dbReference type="GO" id="GO:0006048">
    <property type="term" value="P:UDP-N-acetylglucosamine biosynthetic process"/>
    <property type="evidence" value="ECO:0007669"/>
    <property type="project" value="UniProtKB-UniPathway"/>
</dbReference>
<evidence type="ECO:0000256" key="6">
    <source>
        <dbReference type="ARBA" id="ARBA00022695"/>
    </source>
</evidence>
<evidence type="ECO:0000256" key="4">
    <source>
        <dbReference type="ARBA" id="ARBA00022490"/>
    </source>
</evidence>
<feature type="region of interest" description="Disordered" evidence="19">
    <location>
        <begin position="437"/>
        <end position="456"/>
    </location>
</feature>
<feature type="binding site" evidence="18">
    <location>
        <position position="364"/>
    </location>
    <ligand>
        <name>UDP-N-acetyl-alpha-D-glucosamine</name>
        <dbReference type="ChEBI" id="CHEBI:57705"/>
    </ligand>
</feature>
<dbReference type="GO" id="GO:0009252">
    <property type="term" value="P:peptidoglycan biosynthetic process"/>
    <property type="evidence" value="ECO:0007669"/>
    <property type="project" value="UniProtKB-UniRule"/>
</dbReference>
<evidence type="ECO:0000313" key="23">
    <source>
        <dbReference type="Proteomes" id="UP000295247"/>
    </source>
</evidence>
<evidence type="ECO:0000256" key="3">
    <source>
        <dbReference type="ARBA" id="ARBA00007947"/>
    </source>
</evidence>
<keyword evidence="11 18" id="KW-0573">Peptidoglycan synthesis</keyword>
<dbReference type="EC" id="2.7.7.23" evidence="18"/>
<dbReference type="CDD" id="cd03353">
    <property type="entry name" value="LbH_GlmU_C"/>
    <property type="match status" value="1"/>
</dbReference>
<dbReference type="RefSeq" id="WP_123139188.1">
    <property type="nucleotide sequence ID" value="NZ_NRRH01000002.1"/>
</dbReference>
<feature type="binding site" evidence="18">
    <location>
        <position position="73"/>
    </location>
    <ligand>
        <name>UDP-N-acetyl-alpha-D-glucosamine</name>
        <dbReference type="ChEBI" id="CHEBI:57705"/>
    </ligand>
</feature>
<evidence type="ECO:0000256" key="13">
    <source>
        <dbReference type="ARBA" id="ARBA00023315"/>
    </source>
</evidence>
<keyword evidence="7 18" id="KW-0479">Metal-binding</keyword>
<dbReference type="GO" id="GO:0000287">
    <property type="term" value="F:magnesium ion binding"/>
    <property type="evidence" value="ECO:0007669"/>
    <property type="project" value="UniProtKB-UniRule"/>
</dbReference>
<evidence type="ECO:0000256" key="19">
    <source>
        <dbReference type="SAM" id="MobiDB-lite"/>
    </source>
</evidence>
<comment type="pathway">
    <text evidence="18">Nucleotide-sugar biosynthesis; UDP-N-acetyl-alpha-D-glucosamine biosynthesis; N-acetyl-alpha-D-glucosamine 1-phosphate from alpha-D-glucosamine 6-phosphate (route II): step 2/2.</text>
</comment>
<dbReference type="NCBIfam" id="NF010933">
    <property type="entry name" value="PRK14353.1"/>
    <property type="match status" value="1"/>
</dbReference>
<evidence type="ECO:0000256" key="18">
    <source>
        <dbReference type="HAMAP-Rule" id="MF_01631"/>
    </source>
</evidence>
<keyword evidence="13 18" id="KW-0012">Acyltransferase</keyword>
<feature type="binding site" evidence="18">
    <location>
        <position position="378"/>
    </location>
    <ligand>
        <name>acetyl-CoA</name>
        <dbReference type="ChEBI" id="CHEBI:57288"/>
    </ligand>
</feature>
<feature type="binding site" evidence="18">
    <location>
        <position position="375"/>
    </location>
    <ligand>
        <name>UDP-N-acetyl-alpha-D-glucosamine</name>
        <dbReference type="ChEBI" id="CHEBI:57705"/>
    </ligand>
</feature>
<keyword evidence="5 18" id="KW-0808">Transferase</keyword>
<dbReference type="SUPFAM" id="SSF51161">
    <property type="entry name" value="Trimeric LpxA-like enzymes"/>
    <property type="match status" value="1"/>
</dbReference>
<keyword evidence="6 18" id="KW-0548">Nucleotidyltransferase</keyword>
<evidence type="ECO:0000256" key="5">
    <source>
        <dbReference type="ARBA" id="ARBA00022679"/>
    </source>
</evidence>
<organism evidence="22 23">
    <name type="scientific">Marichromatium gracile</name>
    <name type="common">Chromatium gracile</name>
    <dbReference type="NCBI Taxonomy" id="1048"/>
    <lineage>
        <taxon>Bacteria</taxon>
        <taxon>Pseudomonadati</taxon>
        <taxon>Pseudomonadota</taxon>
        <taxon>Gammaproteobacteria</taxon>
        <taxon>Chromatiales</taxon>
        <taxon>Chromatiaceae</taxon>
        <taxon>Marichromatium</taxon>
    </lineage>
</organism>
<dbReference type="Pfam" id="PF00132">
    <property type="entry name" value="Hexapep"/>
    <property type="match status" value="1"/>
</dbReference>
<dbReference type="GO" id="GO:0016020">
    <property type="term" value="C:membrane"/>
    <property type="evidence" value="ECO:0007669"/>
    <property type="project" value="GOC"/>
</dbReference>
<evidence type="ECO:0000256" key="8">
    <source>
        <dbReference type="ARBA" id="ARBA00022737"/>
    </source>
</evidence>
<dbReference type="NCBIfam" id="TIGR01173">
    <property type="entry name" value="glmU"/>
    <property type="match status" value="1"/>
</dbReference>
<feature type="binding site" evidence="18">
    <location>
        <position position="349"/>
    </location>
    <ligand>
        <name>UDP-N-acetyl-alpha-D-glucosamine</name>
        <dbReference type="ChEBI" id="CHEBI:57705"/>
    </ligand>
</feature>
<comment type="pathway">
    <text evidence="18">Nucleotide-sugar biosynthesis; UDP-N-acetyl-alpha-D-glucosamine biosynthesis; UDP-N-acetyl-alpha-D-glucosamine from N-acetyl-alpha-D-glucosamine 1-phosphate: step 1/1.</text>
</comment>
<dbReference type="InterPro" id="IPR011004">
    <property type="entry name" value="Trimer_LpxA-like_sf"/>
</dbReference>
<evidence type="ECO:0000256" key="16">
    <source>
        <dbReference type="ARBA" id="ARBA00048493"/>
    </source>
</evidence>
<dbReference type="GO" id="GO:0008360">
    <property type="term" value="P:regulation of cell shape"/>
    <property type="evidence" value="ECO:0007669"/>
    <property type="project" value="UniProtKB-KW"/>
</dbReference>
<keyword evidence="10 18" id="KW-0133">Cell shape</keyword>
<comment type="function">
    <text evidence="17 18">Catalyzes the last two sequential reactions in the de novo biosynthetic pathway for UDP-N-acetylglucosamine (UDP-GlcNAc). The C-terminal domain catalyzes the transfer of acetyl group from acetyl coenzyme A to glucosamine-1-phosphate (GlcN-1-P) to produce N-acetylglucosamine-1-phosphate (GlcNAc-1-P), which is converted into UDP-GlcNAc by the transfer of uridine 5-monophosphate (from uridine 5-triphosphate), a reaction catalyzed by the N-terminal domain.</text>
</comment>
<dbReference type="PANTHER" id="PTHR43584">
    <property type="entry name" value="NUCLEOTIDYL TRANSFERASE"/>
    <property type="match status" value="1"/>
</dbReference>
<dbReference type="InterPro" id="IPR038009">
    <property type="entry name" value="GlmU_C_LbH"/>
</dbReference>
<dbReference type="GO" id="GO:0009245">
    <property type="term" value="P:lipid A biosynthetic process"/>
    <property type="evidence" value="ECO:0007669"/>
    <property type="project" value="UniProtKB-UniRule"/>
</dbReference>
<evidence type="ECO:0000313" key="22">
    <source>
        <dbReference type="EMBL" id="TCW39755.1"/>
    </source>
</evidence>
<feature type="binding site" evidence="18">
    <location>
        <position position="137"/>
    </location>
    <ligand>
        <name>UDP-N-acetyl-alpha-D-glucosamine</name>
        <dbReference type="ChEBI" id="CHEBI:57705"/>
    </ligand>
</feature>
<dbReference type="HAMAP" id="MF_01631">
    <property type="entry name" value="GlmU"/>
    <property type="match status" value="1"/>
</dbReference>
<dbReference type="AlphaFoldDB" id="A0A4R4AKI4"/>
<feature type="active site" description="Proton acceptor" evidence="18">
    <location>
        <position position="361"/>
    </location>
</feature>
<evidence type="ECO:0000259" key="21">
    <source>
        <dbReference type="Pfam" id="PF25087"/>
    </source>
</evidence>
<evidence type="ECO:0000256" key="9">
    <source>
        <dbReference type="ARBA" id="ARBA00022842"/>
    </source>
</evidence>
<feature type="binding site" evidence="18">
    <location>
        <begin position="100"/>
        <end position="102"/>
    </location>
    <ligand>
        <name>UDP-N-acetyl-alpha-D-glucosamine</name>
        <dbReference type="ChEBI" id="CHEBI:57705"/>
    </ligand>
</feature>
<evidence type="ECO:0000256" key="7">
    <source>
        <dbReference type="ARBA" id="ARBA00022723"/>
    </source>
</evidence>
<evidence type="ECO:0000256" key="1">
    <source>
        <dbReference type="ARBA" id="ARBA00004496"/>
    </source>
</evidence>
<feature type="domain" description="MobA-like NTP transferase" evidence="20">
    <location>
        <begin position="5"/>
        <end position="137"/>
    </location>
</feature>
<evidence type="ECO:0000256" key="11">
    <source>
        <dbReference type="ARBA" id="ARBA00022984"/>
    </source>
</evidence>
<dbReference type="InterPro" id="IPR056729">
    <property type="entry name" value="GMPPB_C"/>
</dbReference>
<gene>
    <name evidence="18" type="primary">glmU</name>
    <name evidence="22" type="ORF">EDC29_101171</name>
</gene>
<sequence>MKLGVVILAAGLGKRMRSRLPKVLHPLAGKPLLAHVLEAAETIEPTRIVVVHGHAGDQVRAALDGHSCTWVEQTEQRGTAHAVMQAMPALADLDRVLVLYGDVPLISPATLERLIAAADGSPLALLTAELPDPTGYGRILRDAEGRIERIVEERDADEQQRRIRESNTGFLIADRARLDDWLSRIDDDNAQGEYYLTDVTALAAADGVDVASARPDSLTEVSGVNDRVQLAALERAWQRQQAERLMRAGVTLQDPARFDLRGRLTAASDCTIDVNVVIEGEVEIAAGVHIGPNCVLRDCTIGANTEILANCVIEGARVGADARIGPFARLRPGSELGDATHVGNFVETKNTRLGAGSKANHLTYLGDATIGAGVNIGAGTITCNYDGANKSRTEIGDRAFIGSNSALVAPVSIGEGATIGAGSVITRTAPAEQLTLSRARQHSVNGWQRPQKQPKP</sequence>
<accession>A0A4R4AKI4</accession>
<comment type="catalytic activity">
    <reaction evidence="16 18">
        <text>N-acetyl-alpha-D-glucosamine 1-phosphate + UTP + H(+) = UDP-N-acetyl-alpha-D-glucosamine + diphosphate</text>
        <dbReference type="Rhea" id="RHEA:13509"/>
        <dbReference type="ChEBI" id="CHEBI:15378"/>
        <dbReference type="ChEBI" id="CHEBI:33019"/>
        <dbReference type="ChEBI" id="CHEBI:46398"/>
        <dbReference type="ChEBI" id="CHEBI:57705"/>
        <dbReference type="ChEBI" id="CHEBI:57776"/>
        <dbReference type="EC" id="2.7.7.23"/>
    </reaction>
</comment>
<dbReference type="InterPro" id="IPR029044">
    <property type="entry name" value="Nucleotide-diphossugar_trans"/>
</dbReference>
<dbReference type="UniPathway" id="UPA00973"/>
<dbReference type="Proteomes" id="UP000295247">
    <property type="component" value="Unassembled WGS sequence"/>
</dbReference>
<dbReference type="Pfam" id="PF12804">
    <property type="entry name" value="NTP_transf_3"/>
    <property type="match status" value="1"/>
</dbReference>
<evidence type="ECO:0000256" key="12">
    <source>
        <dbReference type="ARBA" id="ARBA00023268"/>
    </source>
</evidence>
<evidence type="ECO:0000259" key="20">
    <source>
        <dbReference type="Pfam" id="PF12804"/>
    </source>
</evidence>
<feature type="domain" description="Mannose-1-phosphate guanyltransferase C-terminal" evidence="21">
    <location>
        <begin position="264"/>
        <end position="346"/>
    </location>
</feature>
<dbReference type="Gene3D" id="3.90.550.10">
    <property type="entry name" value="Spore Coat Polysaccharide Biosynthesis Protein SpsA, Chain A"/>
    <property type="match status" value="1"/>
</dbReference>
<comment type="subunit">
    <text evidence="18">Homotrimer.</text>
</comment>
<keyword evidence="12 18" id="KW-0511">Multifunctional enzyme</keyword>
<evidence type="ECO:0000256" key="10">
    <source>
        <dbReference type="ARBA" id="ARBA00022960"/>
    </source>
</evidence>
<dbReference type="GO" id="GO:0005737">
    <property type="term" value="C:cytoplasm"/>
    <property type="evidence" value="ECO:0007669"/>
    <property type="project" value="UniProtKB-SubCell"/>
</dbReference>
<keyword evidence="14 18" id="KW-0961">Cell wall biogenesis/degradation</keyword>
<feature type="binding site" evidence="18">
    <location>
        <position position="331"/>
    </location>
    <ligand>
        <name>UDP-N-acetyl-alpha-D-glucosamine</name>
        <dbReference type="ChEBI" id="CHEBI:57705"/>
    </ligand>
</feature>
<dbReference type="GO" id="GO:0003977">
    <property type="term" value="F:UDP-N-acetylglucosamine diphosphorylase activity"/>
    <property type="evidence" value="ECO:0007669"/>
    <property type="project" value="UniProtKB-UniRule"/>
</dbReference>
<dbReference type="InterPro" id="IPR001451">
    <property type="entry name" value="Hexapep"/>
</dbReference>
<reference evidence="22 23" key="1">
    <citation type="submission" date="2019-03" db="EMBL/GenBank/DDBJ databases">
        <title>Genomic Encyclopedia of Type Strains, Phase IV (KMG-IV): sequencing the most valuable type-strain genomes for metagenomic binning, comparative biology and taxonomic classification.</title>
        <authorList>
            <person name="Goeker M."/>
        </authorList>
    </citation>
    <scope>NUCLEOTIDE SEQUENCE [LARGE SCALE GENOMIC DNA]</scope>
    <source>
        <strain evidence="22 23">DSM 203</strain>
    </source>
</reference>
<comment type="subcellular location">
    <subcellularLocation>
        <location evidence="1 18">Cytoplasm</location>
    </subcellularLocation>
</comment>
<keyword evidence="8 18" id="KW-0677">Repeat</keyword>
<comment type="caution">
    <text evidence="22">The sequence shown here is derived from an EMBL/GenBank/DDBJ whole genome shotgun (WGS) entry which is preliminary data.</text>
</comment>
<dbReference type="InterPro" id="IPR005882">
    <property type="entry name" value="Bifunctional_GlmU"/>
</dbReference>
<protein>
    <recommendedName>
        <fullName evidence="18">Bifunctional protein GlmU</fullName>
    </recommendedName>
    <domain>
        <recommendedName>
            <fullName evidence="18">UDP-N-acetylglucosamine pyrophosphorylase</fullName>
            <ecNumber evidence="18">2.7.7.23</ecNumber>
        </recommendedName>
        <alternativeName>
            <fullName evidence="18">N-acetylglucosamine-1-phosphate uridyltransferase</fullName>
        </alternativeName>
    </domain>
    <domain>
        <recommendedName>
            <fullName evidence="18">Glucosamine-1-phosphate N-acetyltransferase</fullName>
            <ecNumber evidence="18">2.3.1.157</ecNumber>
        </recommendedName>
    </domain>
</protein>
<feature type="binding site" evidence="18">
    <location>
        <position position="225"/>
    </location>
    <ligand>
        <name>Mg(2+)</name>
        <dbReference type="ChEBI" id="CHEBI:18420"/>
    </ligand>
</feature>
<feature type="binding site" evidence="18">
    <location>
        <position position="22"/>
    </location>
    <ligand>
        <name>UDP-N-acetyl-alpha-D-glucosamine</name>
        <dbReference type="ChEBI" id="CHEBI:57705"/>
    </ligand>
</feature>
<dbReference type="GO" id="GO:0071555">
    <property type="term" value="P:cell wall organization"/>
    <property type="evidence" value="ECO:0007669"/>
    <property type="project" value="UniProtKB-KW"/>
</dbReference>
<feature type="binding site" evidence="18">
    <location>
        <position position="152"/>
    </location>
    <ligand>
        <name>UDP-N-acetyl-alpha-D-glucosamine</name>
        <dbReference type="ChEBI" id="CHEBI:57705"/>
    </ligand>
</feature>
<comment type="catalytic activity">
    <reaction evidence="15 18">
        <text>alpha-D-glucosamine 1-phosphate + acetyl-CoA = N-acetyl-alpha-D-glucosamine 1-phosphate + CoA + H(+)</text>
        <dbReference type="Rhea" id="RHEA:13725"/>
        <dbReference type="ChEBI" id="CHEBI:15378"/>
        <dbReference type="ChEBI" id="CHEBI:57287"/>
        <dbReference type="ChEBI" id="CHEBI:57288"/>
        <dbReference type="ChEBI" id="CHEBI:57776"/>
        <dbReference type="ChEBI" id="CHEBI:58516"/>
        <dbReference type="EC" id="2.3.1.157"/>
    </reaction>
</comment>
<dbReference type="SUPFAM" id="SSF53448">
    <property type="entry name" value="Nucleotide-diphospho-sugar transferases"/>
    <property type="match status" value="1"/>
</dbReference>
<dbReference type="CDD" id="cd02540">
    <property type="entry name" value="GT2_GlmU_N_bac"/>
    <property type="match status" value="1"/>
</dbReference>
<dbReference type="Pfam" id="PF25087">
    <property type="entry name" value="GMPPB_C"/>
    <property type="match status" value="1"/>
</dbReference>
<dbReference type="GO" id="GO:0019134">
    <property type="term" value="F:glucosamine-1-phosphate N-acetyltransferase activity"/>
    <property type="evidence" value="ECO:0007669"/>
    <property type="project" value="UniProtKB-UniRule"/>
</dbReference>
<evidence type="ECO:0000256" key="2">
    <source>
        <dbReference type="ARBA" id="ARBA00007707"/>
    </source>
</evidence>
<feature type="binding site" evidence="18">
    <location>
        <position position="102"/>
    </location>
    <ligand>
        <name>Mg(2+)</name>
        <dbReference type="ChEBI" id="CHEBI:18420"/>
    </ligand>
</feature>
<comment type="cofactor">
    <cofactor evidence="18">
        <name>Mg(2+)</name>
        <dbReference type="ChEBI" id="CHEBI:18420"/>
    </cofactor>
    <text evidence="18">Binds 1 Mg(2+) ion per subunit.</text>
</comment>
<dbReference type="Gene3D" id="2.160.10.10">
    <property type="entry name" value="Hexapeptide repeat proteins"/>
    <property type="match status" value="1"/>
</dbReference>